<evidence type="ECO:0000313" key="1">
    <source>
        <dbReference type="EMBL" id="KAI6651092.1"/>
    </source>
</evidence>
<comment type="caution">
    <text evidence="1">The sequence shown here is derived from an EMBL/GenBank/DDBJ whole genome shotgun (WGS) entry which is preliminary data.</text>
</comment>
<evidence type="ECO:0000313" key="2">
    <source>
        <dbReference type="Proteomes" id="UP001165289"/>
    </source>
</evidence>
<reference evidence="1 2" key="1">
    <citation type="journal article" date="2023" name="BMC Biol.">
        <title>The compact genome of the sponge Oopsacas minuta (Hexactinellida) is lacking key metazoan core genes.</title>
        <authorList>
            <person name="Santini S."/>
            <person name="Schenkelaars Q."/>
            <person name="Jourda C."/>
            <person name="Duchesne M."/>
            <person name="Belahbib H."/>
            <person name="Rocher C."/>
            <person name="Selva M."/>
            <person name="Riesgo A."/>
            <person name="Vervoort M."/>
            <person name="Leys S.P."/>
            <person name="Kodjabachian L."/>
            <person name="Le Bivic A."/>
            <person name="Borchiellini C."/>
            <person name="Claverie J.M."/>
            <person name="Renard E."/>
        </authorList>
    </citation>
    <scope>NUCLEOTIDE SEQUENCE [LARGE SCALE GENOMIC DNA]</scope>
    <source>
        <strain evidence="1">SPO-2</strain>
    </source>
</reference>
<dbReference type="PANTHER" id="PTHR45913:SF21">
    <property type="entry name" value="DUF4371 DOMAIN-CONTAINING PROTEIN"/>
    <property type="match status" value="1"/>
</dbReference>
<dbReference type="PANTHER" id="PTHR45913">
    <property type="entry name" value="EPM2A-INTERACTING PROTEIN 1"/>
    <property type="match status" value="1"/>
</dbReference>
<proteinExistence type="predicted"/>
<name>A0AAV7JQ37_9METZ</name>
<keyword evidence="2" id="KW-1185">Reference proteome</keyword>
<organism evidence="1 2">
    <name type="scientific">Oopsacas minuta</name>
    <dbReference type="NCBI Taxonomy" id="111878"/>
    <lineage>
        <taxon>Eukaryota</taxon>
        <taxon>Metazoa</taxon>
        <taxon>Porifera</taxon>
        <taxon>Hexactinellida</taxon>
        <taxon>Hexasterophora</taxon>
        <taxon>Lyssacinosida</taxon>
        <taxon>Leucopsacidae</taxon>
        <taxon>Oopsacas</taxon>
    </lineage>
</organism>
<protein>
    <submittedName>
        <fullName evidence="1">General transcription factor II-I repeat domain-containing protein 2B-like isoform X1</fullName>
    </submittedName>
</protein>
<dbReference type="SUPFAM" id="SSF53098">
    <property type="entry name" value="Ribonuclease H-like"/>
    <property type="match status" value="1"/>
</dbReference>
<dbReference type="Proteomes" id="UP001165289">
    <property type="component" value="Unassembled WGS sequence"/>
</dbReference>
<dbReference type="AlphaFoldDB" id="A0AAV7JQ37"/>
<accession>A0AAV7JQ37</accession>
<sequence length="492" mass="57096">MKEYNIQRHYSAKHQDYKACSGQIRKDRVQSLIRELSVQQNIFTNTNSESEKAVRASFAISKLIAKKYKPFTDGEFIKECVITLAQIMCPEKQKLFENISLSRMTISRRIENLSTDLKLTLEKRASEFQYYSLALDESTDATDTAQLAVFVRRIDSKFNLTEELANLHSLHDKTTGVDIYKAVMNGIDAIGLKLNNLCEVTTDGAPSMIGKERGFVALLEKERINSGSSTMKLVKVHCIIHQENLCSKSLRMQGVMEIVVKAINFIRARGLNHRQFRKLLDEMNSQYGDLLYYTEVRWLSRGAMLRRFYELKEEVFHFMEEKGKPVFHLNDPLWLYTGVYAIEINSLCKEFENRFKDLRSNIVNFAIFSNPFSLEPIELPEHLQLELVDMQCNQDLKAKFNDVTLMDFYQKYLSSSDYPNLVKHCKMMACLFGSTYICEQLFSQMKLVKSKCRTVLTDRHLEDTLRIATTDMEQNIDHIVRPMRHQSSSMSK</sequence>
<dbReference type="InterPro" id="IPR012337">
    <property type="entry name" value="RNaseH-like_sf"/>
</dbReference>
<gene>
    <name evidence="1" type="ORF">LOD99_5669</name>
</gene>
<dbReference type="EMBL" id="JAKMXF010000308">
    <property type="protein sequence ID" value="KAI6651092.1"/>
    <property type="molecule type" value="Genomic_DNA"/>
</dbReference>